<dbReference type="STRING" id="1198114.AciX9_3358"/>
<dbReference type="PANTHER" id="PTHR28055:SF1">
    <property type="entry name" value="ALTERED INHERITANCE OF MITOCHONDRIA PROTEIN 41, MITOCHONDRIAL"/>
    <property type="match status" value="1"/>
</dbReference>
<dbReference type="Pfam" id="PF09424">
    <property type="entry name" value="YqeY"/>
    <property type="match status" value="1"/>
</dbReference>
<sequence length="161" mass="18013">MSELMISERIGKDIIVAMKAREEHRLTTLRMVKSAMKNKEIDKREPLTEAEEQQILTTLIKQRKESIESFTKGDRPELAAREAVEIGMIEGYLPQEASEEEVRTTIMGALEHLAADNDGIRPGPKDMGTAMKVIRQRLLASGIRADGKIVSEILKAELNKG</sequence>
<name>E8X2R9_GRATM</name>
<dbReference type="Gene3D" id="1.10.10.410">
    <property type="match status" value="1"/>
</dbReference>
<gene>
    <name evidence="1" type="ordered locus">AciX9_3358</name>
</gene>
<evidence type="ECO:0000313" key="2">
    <source>
        <dbReference type="Proteomes" id="UP000000343"/>
    </source>
</evidence>
<protein>
    <submittedName>
        <fullName evidence="1">GatB/YqeY domain protein</fullName>
    </submittedName>
</protein>
<evidence type="ECO:0000313" key="1">
    <source>
        <dbReference type="EMBL" id="ADW70366.1"/>
    </source>
</evidence>
<dbReference type="InterPro" id="IPR019004">
    <property type="entry name" value="YqeY/Aim41"/>
</dbReference>
<keyword evidence="2" id="KW-1185">Reference proteome</keyword>
<reference evidence="2" key="1">
    <citation type="submission" date="2011-01" db="EMBL/GenBank/DDBJ databases">
        <title>Complete sequence of chromosome of Acidobacterium sp. MP5ACTX9.</title>
        <authorList>
            <consortium name="US DOE Joint Genome Institute"/>
            <person name="Lucas S."/>
            <person name="Copeland A."/>
            <person name="Lapidus A."/>
            <person name="Cheng J.-F."/>
            <person name="Goodwin L."/>
            <person name="Pitluck S."/>
            <person name="Teshima H."/>
            <person name="Detter J.C."/>
            <person name="Han C."/>
            <person name="Tapia R."/>
            <person name="Land M."/>
            <person name="Hauser L."/>
            <person name="Kyrpides N."/>
            <person name="Ivanova N."/>
            <person name="Ovchinnikova G."/>
            <person name="Pagani I."/>
            <person name="Rawat S.R."/>
            <person name="Mannisto M."/>
            <person name="Haggblom M.M."/>
            <person name="Woyke T."/>
        </authorList>
    </citation>
    <scope>NUCLEOTIDE SEQUENCE [LARGE SCALE GENOMIC DNA]</scope>
    <source>
        <strain evidence="2">MP5ACTX9</strain>
    </source>
</reference>
<accession>E8X2R9</accession>
<dbReference type="eggNOG" id="COG1610">
    <property type="taxonomic scope" value="Bacteria"/>
</dbReference>
<dbReference type="InterPro" id="IPR042184">
    <property type="entry name" value="YqeY/Aim41_N"/>
</dbReference>
<dbReference type="HOGENOM" id="CLU_079430_2_2_0"/>
<dbReference type="Proteomes" id="UP000000343">
    <property type="component" value="Chromosome"/>
</dbReference>
<dbReference type="RefSeq" id="WP_013581678.1">
    <property type="nucleotide sequence ID" value="NC_015064.1"/>
</dbReference>
<dbReference type="InterPro" id="IPR003789">
    <property type="entry name" value="Asn/Gln_tRNA_amidoTrase-B-like"/>
</dbReference>
<dbReference type="InterPro" id="IPR023168">
    <property type="entry name" value="GatB_Yqey_C_2"/>
</dbReference>
<dbReference type="EMBL" id="CP002480">
    <property type="protein sequence ID" value="ADW70366.1"/>
    <property type="molecule type" value="Genomic_DNA"/>
</dbReference>
<proteinExistence type="predicted"/>
<dbReference type="GO" id="GO:0016884">
    <property type="term" value="F:carbon-nitrogen ligase activity, with glutamine as amido-N-donor"/>
    <property type="evidence" value="ECO:0007669"/>
    <property type="project" value="InterPro"/>
</dbReference>
<dbReference type="PaxDb" id="1198114-AciX9_3358"/>
<organism evidence="2">
    <name type="scientific">Granulicella tundricola (strain ATCC BAA-1859 / DSM 23138 / MP5ACTX9)</name>
    <dbReference type="NCBI Taxonomy" id="1198114"/>
    <lineage>
        <taxon>Bacteria</taxon>
        <taxon>Pseudomonadati</taxon>
        <taxon>Acidobacteriota</taxon>
        <taxon>Terriglobia</taxon>
        <taxon>Terriglobales</taxon>
        <taxon>Acidobacteriaceae</taxon>
        <taxon>Granulicella</taxon>
    </lineage>
</organism>
<dbReference type="PANTHER" id="PTHR28055">
    <property type="entry name" value="ALTERED INHERITANCE OF MITOCHONDRIA PROTEIN 41, MITOCHONDRIAL"/>
    <property type="match status" value="1"/>
</dbReference>
<dbReference type="Gene3D" id="1.10.1510.10">
    <property type="entry name" value="Uncharacterised protein YqeY/AIM41 PF09424, N-terminal domain"/>
    <property type="match status" value="1"/>
</dbReference>
<dbReference type="KEGG" id="acm:AciX9_3358"/>
<dbReference type="AlphaFoldDB" id="E8X2R9"/>
<dbReference type="SUPFAM" id="SSF89095">
    <property type="entry name" value="GatB/YqeY motif"/>
    <property type="match status" value="1"/>
</dbReference>